<dbReference type="Pfam" id="PF00581">
    <property type="entry name" value="Rhodanese"/>
    <property type="match status" value="1"/>
</dbReference>
<keyword evidence="2 5" id="KW-0812">Transmembrane</keyword>
<evidence type="ECO:0000256" key="1">
    <source>
        <dbReference type="ARBA" id="ARBA00004141"/>
    </source>
</evidence>
<feature type="transmembrane region" description="Helical" evidence="5">
    <location>
        <begin position="92"/>
        <end position="110"/>
    </location>
</feature>
<feature type="domain" description="STAS" evidence="7">
    <location>
        <begin position="452"/>
        <end position="545"/>
    </location>
</feature>
<gene>
    <name evidence="8" type="ORF">CFX0092_A0735</name>
</gene>
<accession>A0A170PEJ0</accession>
<protein>
    <submittedName>
        <fullName evidence="8">Sulphate transporter</fullName>
    </submittedName>
</protein>
<dbReference type="InterPro" id="IPR001763">
    <property type="entry name" value="Rhodanese-like_dom"/>
</dbReference>
<dbReference type="Pfam" id="PF01740">
    <property type="entry name" value="STAS"/>
    <property type="match status" value="1"/>
</dbReference>
<dbReference type="InterPro" id="IPR002645">
    <property type="entry name" value="STAS_dom"/>
</dbReference>
<sequence>MQTSAALRWNPRGALLPALRYLQQPVRLVRGYERANLRADLIAGVTVGVILLPQAIAFSLLAGLPPAMGLYTAIVGGIAAALWGSSELLHSGPTNTLSLLLLSTLALLATPGSANYIVAAGLLTVMVGVFQLGLGLLRLGFIVNFVSHSVIVGFSTGAAVLIVLRQIDPLLGLDVPRGDVLSGLGGSLLALPETQLMTAALGLGTMALILILRRLNPRLPGALVAIAAATLVVFLLGERAADVAVIGRLPAGLPPPANLPLFNLEMIGRLSTGALAVAAIGLVQTTAVSRAAASQTRQRLDNNQEFIGQGIANIFSGLFSGYATSGSFSVTAVKYRAGAKTRLASLVACVVILAIMSLAGGIGTYMPVGALAGTLIITAFNMIDRAEIRRIFQGAPGDAVIMIVTFLGTVFLELDFAVLSGILLSFVLYLVRTSAPRVQVVVPDEGFQHFTHRPDAPHCPQLGIVEIQGDLYFGAVSHIEESILALAAQYPEQRYLLIRMHHVNQMDFSGVHMMENLVSSYRDRGGAIFLVRVSPQALHLMEATGCLAFIGEASLLDEDKAIDHIFHRILDPAICIYECPVRVFRECQNLPKRFDLLDLNLPVAGANGPLPANGVETLIPPRELWRRLRTLPPAQQPLVIDVREPREFKRSHIAEAQSMPLSTLIHDGAIPVQDRPIVLACRTGRRSRRAAAVLRGRGYQDVAQIEGGMQAWEAAGLLTAVEFETEESDRGAE</sequence>
<feature type="transmembrane region" description="Helical" evidence="5">
    <location>
        <begin position="404"/>
        <end position="431"/>
    </location>
</feature>
<dbReference type="CDD" id="cd07042">
    <property type="entry name" value="STAS_SulP_like_sulfate_transporter"/>
    <property type="match status" value="1"/>
</dbReference>
<dbReference type="SUPFAM" id="SSF52821">
    <property type="entry name" value="Rhodanese/Cell cycle control phosphatase"/>
    <property type="match status" value="1"/>
</dbReference>
<dbReference type="Gene3D" id="3.40.250.10">
    <property type="entry name" value="Rhodanese-like domain"/>
    <property type="match status" value="1"/>
</dbReference>
<proteinExistence type="predicted"/>
<evidence type="ECO:0000259" key="6">
    <source>
        <dbReference type="PROSITE" id="PS50206"/>
    </source>
</evidence>
<dbReference type="KEGG" id="pbf:CFX0092_A0735"/>
<evidence type="ECO:0000259" key="7">
    <source>
        <dbReference type="PROSITE" id="PS50801"/>
    </source>
</evidence>
<evidence type="ECO:0000256" key="5">
    <source>
        <dbReference type="SAM" id="Phobius"/>
    </source>
</evidence>
<name>A0A170PEJ0_9CHLR</name>
<dbReference type="Gene3D" id="3.30.750.24">
    <property type="entry name" value="STAS domain"/>
    <property type="match status" value="1"/>
</dbReference>
<comment type="subcellular location">
    <subcellularLocation>
        <location evidence="1">Membrane</location>
        <topology evidence="1">Multi-pass membrane protein</topology>
    </subcellularLocation>
</comment>
<dbReference type="PROSITE" id="PS50206">
    <property type="entry name" value="RHODANESE_3"/>
    <property type="match status" value="1"/>
</dbReference>
<organism evidence="8 9">
    <name type="scientific">Candidatus Promineifilum breve</name>
    <dbReference type="NCBI Taxonomy" id="1806508"/>
    <lineage>
        <taxon>Bacteria</taxon>
        <taxon>Bacillati</taxon>
        <taxon>Chloroflexota</taxon>
        <taxon>Ardenticatenia</taxon>
        <taxon>Candidatus Promineifilales</taxon>
        <taxon>Candidatus Promineifilaceae</taxon>
        <taxon>Candidatus Promineifilum</taxon>
    </lineage>
</organism>
<feature type="transmembrane region" description="Helical" evidence="5">
    <location>
        <begin position="343"/>
        <end position="359"/>
    </location>
</feature>
<dbReference type="InterPro" id="IPR001902">
    <property type="entry name" value="SLC26A/SulP_fam"/>
</dbReference>
<dbReference type="CDD" id="cd00158">
    <property type="entry name" value="RHOD"/>
    <property type="match status" value="1"/>
</dbReference>
<dbReference type="InterPro" id="IPR036873">
    <property type="entry name" value="Rhodanese-like_dom_sf"/>
</dbReference>
<feature type="transmembrane region" description="Helical" evidence="5">
    <location>
        <begin position="266"/>
        <end position="289"/>
    </location>
</feature>
<dbReference type="InterPro" id="IPR011547">
    <property type="entry name" value="SLC26A/SulP_dom"/>
</dbReference>
<evidence type="ECO:0000256" key="4">
    <source>
        <dbReference type="ARBA" id="ARBA00023136"/>
    </source>
</evidence>
<dbReference type="SMART" id="SM00450">
    <property type="entry name" value="RHOD"/>
    <property type="match status" value="1"/>
</dbReference>
<dbReference type="Pfam" id="PF00916">
    <property type="entry name" value="Sulfate_transp"/>
    <property type="match status" value="1"/>
</dbReference>
<evidence type="ECO:0000313" key="8">
    <source>
        <dbReference type="EMBL" id="CUS02613.2"/>
    </source>
</evidence>
<dbReference type="Proteomes" id="UP000215027">
    <property type="component" value="Chromosome I"/>
</dbReference>
<dbReference type="AlphaFoldDB" id="A0A170PEJ0"/>
<evidence type="ECO:0000256" key="3">
    <source>
        <dbReference type="ARBA" id="ARBA00022989"/>
    </source>
</evidence>
<keyword evidence="9" id="KW-1185">Reference proteome</keyword>
<feature type="transmembrane region" description="Helical" evidence="5">
    <location>
        <begin position="141"/>
        <end position="164"/>
    </location>
</feature>
<dbReference type="GO" id="GO:0055085">
    <property type="term" value="P:transmembrane transport"/>
    <property type="evidence" value="ECO:0007669"/>
    <property type="project" value="InterPro"/>
</dbReference>
<feature type="transmembrane region" description="Helical" evidence="5">
    <location>
        <begin position="116"/>
        <end position="134"/>
    </location>
</feature>
<feature type="transmembrane region" description="Helical" evidence="5">
    <location>
        <begin position="365"/>
        <end position="383"/>
    </location>
</feature>
<feature type="transmembrane region" description="Helical" evidence="5">
    <location>
        <begin position="219"/>
        <end position="237"/>
    </location>
</feature>
<feature type="transmembrane region" description="Helical" evidence="5">
    <location>
        <begin position="194"/>
        <end position="212"/>
    </location>
</feature>
<dbReference type="GO" id="GO:0016020">
    <property type="term" value="C:membrane"/>
    <property type="evidence" value="ECO:0007669"/>
    <property type="project" value="UniProtKB-SubCell"/>
</dbReference>
<feature type="domain" description="Rhodanese" evidence="6">
    <location>
        <begin position="633"/>
        <end position="721"/>
    </location>
</feature>
<feature type="transmembrane region" description="Helical" evidence="5">
    <location>
        <begin position="41"/>
        <end position="62"/>
    </location>
</feature>
<dbReference type="EMBL" id="LN890655">
    <property type="protein sequence ID" value="CUS02613.2"/>
    <property type="molecule type" value="Genomic_DNA"/>
</dbReference>
<dbReference type="PROSITE" id="PS50801">
    <property type="entry name" value="STAS"/>
    <property type="match status" value="1"/>
</dbReference>
<evidence type="ECO:0000313" key="9">
    <source>
        <dbReference type="Proteomes" id="UP000215027"/>
    </source>
</evidence>
<evidence type="ECO:0000256" key="2">
    <source>
        <dbReference type="ARBA" id="ARBA00022692"/>
    </source>
</evidence>
<feature type="transmembrane region" description="Helical" evidence="5">
    <location>
        <begin position="68"/>
        <end position="85"/>
    </location>
</feature>
<dbReference type="SUPFAM" id="SSF52091">
    <property type="entry name" value="SpoIIaa-like"/>
    <property type="match status" value="1"/>
</dbReference>
<keyword evidence="4 5" id="KW-0472">Membrane</keyword>
<keyword evidence="3 5" id="KW-1133">Transmembrane helix</keyword>
<dbReference type="PANTHER" id="PTHR11814">
    <property type="entry name" value="SULFATE TRANSPORTER"/>
    <property type="match status" value="1"/>
</dbReference>
<dbReference type="InterPro" id="IPR036513">
    <property type="entry name" value="STAS_dom_sf"/>
</dbReference>
<reference evidence="8" key="1">
    <citation type="submission" date="2016-01" db="EMBL/GenBank/DDBJ databases">
        <authorList>
            <person name="Mcilroy J.S."/>
            <person name="Karst M S."/>
            <person name="Albertsen M."/>
        </authorList>
    </citation>
    <scope>NUCLEOTIDE SEQUENCE</scope>
    <source>
        <strain evidence="8">Cfx-K</strain>
    </source>
</reference>